<dbReference type="InterPro" id="IPR017455">
    <property type="entry name" value="Znf_FYVE-rel"/>
</dbReference>
<protein>
    <submittedName>
        <fullName evidence="8">Abscission/NoCut checkpoint regulator</fullName>
    </submittedName>
</protein>
<name>A0A6P8ZG26_DROAB</name>
<evidence type="ECO:0000256" key="2">
    <source>
        <dbReference type="ARBA" id="ARBA00022771"/>
    </source>
</evidence>
<dbReference type="RefSeq" id="XP_034119167.1">
    <property type="nucleotide sequence ID" value="XM_034263276.2"/>
</dbReference>
<dbReference type="GO" id="GO:0032154">
    <property type="term" value="C:cleavage furrow"/>
    <property type="evidence" value="ECO:0007669"/>
    <property type="project" value="TreeGrafter"/>
</dbReference>
<dbReference type="GO" id="GO:0030496">
    <property type="term" value="C:midbody"/>
    <property type="evidence" value="ECO:0007669"/>
    <property type="project" value="TreeGrafter"/>
</dbReference>
<organism evidence="7 8">
    <name type="scientific">Drosophila albomicans</name>
    <name type="common">Fruit fly</name>
    <dbReference type="NCBI Taxonomy" id="7291"/>
    <lineage>
        <taxon>Eukaryota</taxon>
        <taxon>Metazoa</taxon>
        <taxon>Ecdysozoa</taxon>
        <taxon>Arthropoda</taxon>
        <taxon>Hexapoda</taxon>
        <taxon>Insecta</taxon>
        <taxon>Pterygota</taxon>
        <taxon>Neoptera</taxon>
        <taxon>Endopterygota</taxon>
        <taxon>Diptera</taxon>
        <taxon>Brachycera</taxon>
        <taxon>Muscomorpha</taxon>
        <taxon>Ephydroidea</taxon>
        <taxon>Drosophilidae</taxon>
        <taxon>Drosophila</taxon>
    </lineage>
</organism>
<feature type="domain" description="FYVE-type" evidence="6">
    <location>
        <begin position="1"/>
        <end position="56"/>
    </location>
</feature>
<dbReference type="AlphaFoldDB" id="A0A6P8ZG26"/>
<dbReference type="GO" id="GO:0008270">
    <property type="term" value="F:zinc ion binding"/>
    <property type="evidence" value="ECO:0007669"/>
    <property type="project" value="UniProtKB-KW"/>
</dbReference>
<dbReference type="SUPFAM" id="SSF57903">
    <property type="entry name" value="FYVE/PHD zinc finger"/>
    <property type="match status" value="1"/>
</dbReference>
<dbReference type="InterPro" id="IPR011011">
    <property type="entry name" value="Znf_FYVE_PHD"/>
</dbReference>
<dbReference type="FunFam" id="3.30.40.10:FF:000879">
    <property type="entry name" value="abscission/NoCut checkpoint regulator"/>
    <property type="match status" value="1"/>
</dbReference>
<dbReference type="Gene3D" id="3.30.40.10">
    <property type="entry name" value="Zinc/RING finger domain, C3HC4 (zinc finger)"/>
    <property type="match status" value="1"/>
</dbReference>
<evidence type="ECO:0000256" key="4">
    <source>
        <dbReference type="PROSITE-ProRule" id="PRU00091"/>
    </source>
</evidence>
<evidence type="ECO:0000313" key="8">
    <source>
        <dbReference type="RefSeq" id="XP_034119167.1"/>
    </source>
</evidence>
<evidence type="ECO:0000259" key="6">
    <source>
        <dbReference type="PROSITE" id="PS50178"/>
    </source>
</evidence>
<dbReference type="InterPro" id="IPR013083">
    <property type="entry name" value="Znf_RING/FYVE/PHD"/>
</dbReference>
<dbReference type="PANTHER" id="PTHR46603:SF1">
    <property type="entry name" value="ABSCISSION_NOCUT CHECKPOINT REGULATOR"/>
    <property type="match status" value="1"/>
</dbReference>
<dbReference type="CDD" id="cd19817">
    <property type="entry name" value="Bbox1_ANCHR-like"/>
    <property type="match status" value="1"/>
</dbReference>
<dbReference type="Proteomes" id="UP000515160">
    <property type="component" value="Chromosome X"/>
</dbReference>
<dbReference type="Pfam" id="PF22586">
    <property type="entry name" value="ANCHR-like_BBOX"/>
    <property type="match status" value="1"/>
</dbReference>
<keyword evidence="7" id="KW-1185">Reference proteome</keyword>
<keyword evidence="2 4" id="KW-0863">Zinc-finger</keyword>
<gene>
    <name evidence="8" type="primary">LOC117578081</name>
</gene>
<feature type="region of interest" description="Disordered" evidence="5">
    <location>
        <begin position="240"/>
        <end position="265"/>
    </location>
</feature>
<reference evidence="8" key="1">
    <citation type="submission" date="2025-08" db="UniProtKB">
        <authorList>
            <consortium name="RefSeq"/>
        </authorList>
    </citation>
    <scope>IDENTIFICATION</scope>
    <source>
        <strain evidence="8">15112-1751.03</strain>
        <tissue evidence="8">Whole Adult</tissue>
    </source>
</reference>
<dbReference type="GO" id="GO:0005813">
    <property type="term" value="C:centrosome"/>
    <property type="evidence" value="ECO:0007669"/>
    <property type="project" value="TreeGrafter"/>
</dbReference>
<keyword evidence="1" id="KW-0479">Metal-binding</keyword>
<dbReference type="GO" id="GO:0044878">
    <property type="term" value="P:mitotic cytokinesis checkpoint signaling"/>
    <property type="evidence" value="ECO:0007669"/>
    <property type="project" value="TreeGrafter"/>
</dbReference>
<dbReference type="GO" id="GO:0009838">
    <property type="term" value="P:abscission"/>
    <property type="evidence" value="ECO:0007669"/>
    <property type="project" value="TreeGrafter"/>
</dbReference>
<keyword evidence="3" id="KW-0862">Zinc</keyword>
<dbReference type="GeneID" id="117578081"/>
<evidence type="ECO:0000256" key="1">
    <source>
        <dbReference type="ARBA" id="ARBA00022723"/>
    </source>
</evidence>
<dbReference type="OrthoDB" id="5407799at2759"/>
<dbReference type="PROSITE" id="PS50178">
    <property type="entry name" value="ZF_FYVE"/>
    <property type="match status" value="1"/>
</dbReference>
<dbReference type="GO" id="GO:0032266">
    <property type="term" value="F:phosphatidylinositol-3-phosphate binding"/>
    <property type="evidence" value="ECO:0007669"/>
    <property type="project" value="TreeGrafter"/>
</dbReference>
<dbReference type="PANTHER" id="PTHR46603">
    <property type="entry name" value="ABSCISSION/NOCUT CHECKPOINT REGULATOR"/>
    <property type="match status" value="1"/>
</dbReference>
<evidence type="ECO:0000313" key="7">
    <source>
        <dbReference type="Proteomes" id="UP000515160"/>
    </source>
</evidence>
<evidence type="ECO:0000256" key="5">
    <source>
        <dbReference type="SAM" id="MobiDB-lite"/>
    </source>
</evidence>
<proteinExistence type="predicted"/>
<dbReference type="InterPro" id="IPR044553">
    <property type="entry name" value="Bbox1_ANCHR"/>
</dbReference>
<evidence type="ECO:0000256" key="3">
    <source>
        <dbReference type="ARBA" id="ARBA00022833"/>
    </source>
</evidence>
<sequence length="364" mass="40147">MSCFGCSRKYGLFCKEYGCPNCGYSYCAKCLKRPMAVPRQANKVLNVCLICYDKLSKMQAVADAEKVIDCEALPGELVTKLRLPPKSSDIEAADALFDNVLPSEELAAVLSPTNQTVLGEATPAPTAAAVSSTNAEDIDENLDSAISKRLQNLKAVASTDDEIRARLSELSGMPHQKNYDKKDLLLSTDQRSDQDKIKDLLQQFMGETELDQRIDVERTDAISDIERRLRALRDAPIDGVASGSGAGIGASTSNTNTPSDNEDENDETVLQNMKKYVAESQLPEAANPLDAELGTTPIPVPKAETEELPWCNICNEDAVFRCRGCDGELFCAQCYRECHDDDEEYRAHVKEKYTVPPKFKENHF</sequence>
<accession>A0A6P8ZG26</accession>
<dbReference type="SUPFAM" id="SSF57845">
    <property type="entry name" value="B-box zinc-binding domain"/>
    <property type="match status" value="1"/>
</dbReference>